<name>A0ACC0T958_POPTR</name>
<organism evidence="1 2">
    <name type="scientific">Populus trichocarpa</name>
    <name type="common">Western balsam poplar</name>
    <name type="synonym">Populus balsamifera subsp. trichocarpa</name>
    <dbReference type="NCBI Taxonomy" id="3694"/>
    <lineage>
        <taxon>Eukaryota</taxon>
        <taxon>Viridiplantae</taxon>
        <taxon>Streptophyta</taxon>
        <taxon>Embryophyta</taxon>
        <taxon>Tracheophyta</taxon>
        <taxon>Spermatophyta</taxon>
        <taxon>Magnoliopsida</taxon>
        <taxon>eudicotyledons</taxon>
        <taxon>Gunneridae</taxon>
        <taxon>Pentapetalae</taxon>
        <taxon>rosids</taxon>
        <taxon>fabids</taxon>
        <taxon>Malpighiales</taxon>
        <taxon>Salicaceae</taxon>
        <taxon>Saliceae</taxon>
        <taxon>Populus</taxon>
    </lineage>
</organism>
<proteinExistence type="predicted"/>
<dbReference type="EMBL" id="CM009292">
    <property type="protein sequence ID" value="KAI9397890.1"/>
    <property type="molecule type" value="Genomic_DNA"/>
</dbReference>
<keyword evidence="2" id="KW-1185">Reference proteome</keyword>
<evidence type="ECO:0000313" key="1">
    <source>
        <dbReference type="EMBL" id="KAI9397890.1"/>
    </source>
</evidence>
<protein>
    <submittedName>
        <fullName evidence="1">Uncharacterized protein</fullName>
    </submittedName>
</protein>
<accession>A0ACC0T958</accession>
<reference evidence="1 2" key="1">
    <citation type="journal article" date="2006" name="Science">
        <title>The genome of black cottonwood, Populus trichocarpa (Torr. &amp; Gray).</title>
        <authorList>
            <person name="Tuskan G.A."/>
            <person name="Difazio S."/>
            <person name="Jansson S."/>
            <person name="Bohlmann J."/>
            <person name="Grigoriev I."/>
            <person name="Hellsten U."/>
            <person name="Putnam N."/>
            <person name="Ralph S."/>
            <person name="Rombauts S."/>
            <person name="Salamov A."/>
            <person name="Schein J."/>
            <person name="Sterck L."/>
            <person name="Aerts A."/>
            <person name="Bhalerao R.R."/>
            <person name="Bhalerao R.P."/>
            <person name="Blaudez D."/>
            <person name="Boerjan W."/>
            <person name="Brun A."/>
            <person name="Brunner A."/>
            <person name="Busov V."/>
            <person name="Campbell M."/>
            <person name="Carlson J."/>
            <person name="Chalot M."/>
            <person name="Chapman J."/>
            <person name="Chen G.L."/>
            <person name="Cooper D."/>
            <person name="Coutinho P.M."/>
            <person name="Couturier J."/>
            <person name="Covert S."/>
            <person name="Cronk Q."/>
            <person name="Cunningham R."/>
            <person name="Davis J."/>
            <person name="Degroeve S."/>
            <person name="Dejardin A."/>
            <person name="Depamphilis C."/>
            <person name="Detter J."/>
            <person name="Dirks B."/>
            <person name="Dubchak I."/>
            <person name="Duplessis S."/>
            <person name="Ehlting J."/>
            <person name="Ellis B."/>
            <person name="Gendler K."/>
            <person name="Goodstein D."/>
            <person name="Gribskov M."/>
            <person name="Grimwood J."/>
            <person name="Groover A."/>
            <person name="Gunter L."/>
            <person name="Hamberger B."/>
            <person name="Heinze B."/>
            <person name="Helariutta Y."/>
            <person name="Henrissat B."/>
            <person name="Holligan D."/>
            <person name="Holt R."/>
            <person name="Huang W."/>
            <person name="Islam-Faridi N."/>
            <person name="Jones S."/>
            <person name="Jones-Rhoades M."/>
            <person name="Jorgensen R."/>
            <person name="Joshi C."/>
            <person name="Kangasjarvi J."/>
            <person name="Karlsson J."/>
            <person name="Kelleher C."/>
            <person name="Kirkpatrick R."/>
            <person name="Kirst M."/>
            <person name="Kohler A."/>
            <person name="Kalluri U."/>
            <person name="Larimer F."/>
            <person name="Leebens-Mack J."/>
            <person name="Leple J.C."/>
            <person name="Locascio P."/>
            <person name="Lou Y."/>
            <person name="Lucas S."/>
            <person name="Martin F."/>
            <person name="Montanini B."/>
            <person name="Napoli C."/>
            <person name="Nelson D.R."/>
            <person name="Nelson C."/>
            <person name="Nieminen K."/>
            <person name="Nilsson O."/>
            <person name="Pereda V."/>
            <person name="Peter G."/>
            <person name="Philippe R."/>
            <person name="Pilate G."/>
            <person name="Poliakov A."/>
            <person name="Razumovskaya J."/>
            <person name="Richardson P."/>
            <person name="Rinaldi C."/>
            <person name="Ritland K."/>
            <person name="Rouze P."/>
            <person name="Ryaboy D."/>
            <person name="Schmutz J."/>
            <person name="Schrader J."/>
            <person name="Segerman B."/>
            <person name="Shin H."/>
            <person name="Siddiqui A."/>
            <person name="Sterky F."/>
            <person name="Terry A."/>
            <person name="Tsai C.J."/>
            <person name="Uberbacher E."/>
            <person name="Unneberg P."/>
            <person name="Vahala J."/>
            <person name="Wall K."/>
            <person name="Wessler S."/>
            <person name="Yang G."/>
            <person name="Yin T."/>
            <person name="Douglas C."/>
            <person name="Marra M."/>
            <person name="Sandberg G."/>
            <person name="Van de Peer Y."/>
            <person name="Rokhsar D."/>
        </authorList>
    </citation>
    <scope>NUCLEOTIDE SEQUENCE [LARGE SCALE GENOMIC DNA]</scope>
    <source>
        <strain evidence="2">cv. Nisqually</strain>
    </source>
</reference>
<comment type="caution">
    <text evidence="1">The sequence shown here is derived from an EMBL/GenBank/DDBJ whole genome shotgun (WGS) entry which is preliminary data.</text>
</comment>
<evidence type="ECO:0000313" key="2">
    <source>
        <dbReference type="Proteomes" id="UP000006729"/>
    </source>
</evidence>
<sequence length="674" mass="75018">MLHISMLLINCLLLVSSNSLSLTMATSFYSFQTLNLYVISFLLLLLPPSANSISFQRTRFDPSDTNIIYEGGASTHVGSIEFNSDTYMCQVGRATYAKKVPLWDSSTTRLTDFSTHFSFYIDIEGRTSYAAGFAFFIAPVEFHIPPNSAGGFLGLYNITTSDSPQNHIVHIEFDSFANPEWDPPIQNVGINNNSVSSATYTYWNTSLHSGDTADVRVTYNSTTKNLTVSWKYQTTSSPQENTSLSYIIDLREVLPEWVTIGFTAATSNLIERHVLHSWDFSSTLEMSETSGKSAKNIKLVVSLTVSGAVLIIVIAVVSGILWRRKLVRKETAETVNLTSINDDLERRAGPRRFSYKDLVSATNNFSAERKLGEGGFGAVYQGQLTGIDTAVAVKKISRGSKQGKKEYVTEVKVISQLRHRNLVQLIGWCHDRGEFLLVYEFMSNGSLDSHLFGKKIPLTWTARYRIALGLASALLYLHEEWEQCVVHRDVKSSNIMLDSSFNVKLGDFGLARLMDHELGPQTTGLAGTLGYLAPEYISTGRASKESDVYSFGMVSLEIATGRKAVDAIEQKSEMSLVEWIWDLYGTGKLNLAVDEKLQSEFDENQMECLMIVGLWCAHPDRNIRPSIRQAIHVLNFEAPLPNLPTKMPVPLYHVPTPPLSSGEPLISHSMDVGR</sequence>
<dbReference type="Proteomes" id="UP000006729">
    <property type="component" value="Chromosome 3"/>
</dbReference>
<gene>
    <name evidence="1" type="ORF">POPTR_003G094700v4</name>
</gene>